<evidence type="ECO:0000259" key="2">
    <source>
        <dbReference type="Pfam" id="PF16655"/>
    </source>
</evidence>
<dbReference type="InterPro" id="IPR032093">
    <property type="entry name" value="PhoD_N"/>
</dbReference>
<dbReference type="InterPro" id="IPR018946">
    <property type="entry name" value="PhoD-like_MPP"/>
</dbReference>
<sequence>MGSVTRRTLIIGGVAVTALTAASARPSDPFTLGVASGDPTPDGVVLWTRLARDPLAEDGLGGMPSRSTEVRWEIAGDERFRGIVQRGVATARPESGHSVHVDVRDLAPGREYFYRFAAHGHVSRAGRTRTAPGPAEMTGLTMAFASCAQFEHGYFTAYKRLAEDEPDLILHLGDYQYEFEKGVHVAPNGNVRVVDGPATVTLANYRQRYGQYKADLDLQAAHAVAPWSVVWDDHEVDNNWAGGMPDKPQAHFPERRRAAFQAYYENMPIRRAPQGDELRLYRRLPWGRLATFHMLDSRQYRDDQACGDGLKDCPDRLLPTRTMLGTAQENWLLNGLRTSSARWDVLGQQVFFSQYDHTIGTGETLLLDAWDGYAAARDRVVAGFAPVRNPVVLTGDVHAAWGAEIKERWDDPASKTAGTELVSTSITAGGDGSEEYPETPSWLAENPHVKYFNNRRGYVLTRFSAGELRADFRGVEYVSRPGSPVSTKASFVIEDRVRALHRV</sequence>
<evidence type="ECO:0000259" key="1">
    <source>
        <dbReference type="Pfam" id="PF09423"/>
    </source>
</evidence>
<protein>
    <submittedName>
        <fullName evidence="3">Alkaline phosphatase</fullName>
    </submittedName>
</protein>
<accession>A0A563EGI5</accession>
<dbReference type="AlphaFoldDB" id="A0A563EGI5"/>
<dbReference type="PANTHER" id="PTHR43606">
    <property type="entry name" value="PHOSPHATASE, PUTATIVE (AFU_ORTHOLOGUE AFUA_6G08710)-RELATED"/>
    <property type="match status" value="1"/>
</dbReference>
<dbReference type="EMBL" id="VOBR01000043">
    <property type="protein sequence ID" value="TWP45219.1"/>
    <property type="molecule type" value="Genomic_DNA"/>
</dbReference>
<organism evidence="3 4">
    <name type="scientific">Lentzea tibetensis</name>
    <dbReference type="NCBI Taxonomy" id="2591470"/>
    <lineage>
        <taxon>Bacteria</taxon>
        <taxon>Bacillati</taxon>
        <taxon>Actinomycetota</taxon>
        <taxon>Actinomycetes</taxon>
        <taxon>Pseudonocardiales</taxon>
        <taxon>Pseudonocardiaceae</taxon>
        <taxon>Lentzea</taxon>
    </lineage>
</organism>
<dbReference type="InterPro" id="IPR038607">
    <property type="entry name" value="PhoD-like_sf"/>
</dbReference>
<dbReference type="OrthoDB" id="327733at2"/>
<gene>
    <name evidence="3" type="ORF">FKR81_39790</name>
</gene>
<proteinExistence type="predicted"/>
<dbReference type="Gene3D" id="3.60.21.70">
    <property type="entry name" value="PhoD-like phosphatase"/>
    <property type="match status" value="1"/>
</dbReference>
<dbReference type="PANTHER" id="PTHR43606:SF2">
    <property type="entry name" value="ALKALINE PHOSPHATASE FAMILY PROTEIN (AFU_ORTHOLOGUE AFUA_5G03860)"/>
    <property type="match status" value="1"/>
</dbReference>
<evidence type="ECO:0000313" key="4">
    <source>
        <dbReference type="Proteomes" id="UP000316639"/>
    </source>
</evidence>
<dbReference type="Proteomes" id="UP000316639">
    <property type="component" value="Unassembled WGS sequence"/>
</dbReference>
<reference evidence="3 4" key="1">
    <citation type="submission" date="2019-07" db="EMBL/GenBank/DDBJ databases">
        <title>Lentzea xizangensis sp. nov., isolated from Qinghai-Tibetan Plateau Soils.</title>
        <authorList>
            <person name="Huang J."/>
        </authorList>
    </citation>
    <scope>NUCLEOTIDE SEQUENCE [LARGE SCALE GENOMIC DNA]</scope>
    <source>
        <strain evidence="3 4">FXJ1.1311</strain>
    </source>
</reference>
<dbReference type="RefSeq" id="WP_146360209.1">
    <property type="nucleotide sequence ID" value="NZ_VOBR01000043.1"/>
</dbReference>
<dbReference type="InterPro" id="IPR052900">
    <property type="entry name" value="Phospholipid_Metab_Enz"/>
</dbReference>
<name>A0A563EGI5_9PSEU</name>
<comment type="caution">
    <text evidence="3">The sequence shown here is derived from an EMBL/GenBank/DDBJ whole genome shotgun (WGS) entry which is preliminary data.</text>
</comment>
<dbReference type="SUPFAM" id="SSF56300">
    <property type="entry name" value="Metallo-dependent phosphatases"/>
    <property type="match status" value="1"/>
</dbReference>
<dbReference type="Pfam" id="PF16655">
    <property type="entry name" value="PhoD_N"/>
    <property type="match status" value="1"/>
</dbReference>
<evidence type="ECO:0000313" key="3">
    <source>
        <dbReference type="EMBL" id="TWP45219.1"/>
    </source>
</evidence>
<dbReference type="Pfam" id="PF09423">
    <property type="entry name" value="PhoD"/>
    <property type="match status" value="1"/>
</dbReference>
<feature type="domain" description="Phospholipase D N-terminal" evidence="2">
    <location>
        <begin position="32"/>
        <end position="130"/>
    </location>
</feature>
<dbReference type="CDD" id="cd07389">
    <property type="entry name" value="MPP_PhoD"/>
    <property type="match status" value="1"/>
</dbReference>
<feature type="domain" description="PhoD-like phosphatase metallophosphatase" evidence="1">
    <location>
        <begin position="142"/>
        <end position="472"/>
    </location>
</feature>
<keyword evidence="4" id="KW-1185">Reference proteome</keyword>
<dbReference type="Gene3D" id="2.60.40.380">
    <property type="entry name" value="Purple acid phosphatase-like, N-terminal"/>
    <property type="match status" value="1"/>
</dbReference>
<dbReference type="InterPro" id="IPR029052">
    <property type="entry name" value="Metallo-depent_PP-like"/>
</dbReference>